<evidence type="ECO:0000313" key="3">
    <source>
        <dbReference type="Proteomes" id="UP001497744"/>
    </source>
</evidence>
<dbReference type="EMBL" id="BPLF01000004">
    <property type="protein sequence ID" value="GIX65215.1"/>
    <property type="molecule type" value="Genomic_DNA"/>
</dbReference>
<name>A0AAV4LZ53_BABCB</name>
<keyword evidence="3" id="KW-1185">Reference proteome</keyword>
<evidence type="ECO:0000256" key="1">
    <source>
        <dbReference type="SAM" id="MobiDB-lite"/>
    </source>
</evidence>
<dbReference type="RefSeq" id="XP_067717284.1">
    <property type="nucleotide sequence ID" value="XM_067861183.1"/>
</dbReference>
<dbReference type="GeneID" id="94196696"/>
<evidence type="ECO:0000313" key="2">
    <source>
        <dbReference type="EMBL" id="GIX65215.1"/>
    </source>
</evidence>
<dbReference type="AlphaFoldDB" id="A0AAV4LZ53"/>
<comment type="caution">
    <text evidence="2">The sequence shown here is derived from an EMBL/GenBank/DDBJ whole genome shotgun (WGS) entry which is preliminary data.</text>
</comment>
<gene>
    <name evidence="2" type="ORF">BcabD6B2_46500</name>
</gene>
<sequence length="484" mass="53486">MRGSAAELSRLLRVPAASGLPRRQSPPTASRPRCAHSNASSTPSEAPIPNYWPPERAVVESRHDWHVLYSHAKHLATARRELTRGKCATLLLSTSQLVLEQSAARGHAAPATSCYLWDHGTATLRPTGRRATPRHHLVELSSLVRYLRYMAKLRPYYRLKRLRDEAERINALPLLPSSAAQTKQAGYSDKFARLIDDQTDEVVRIHRQVTHSHIGPLRLGSDQLIAYPGAFTAPLYFELSGDTRDHGQPSGADMFPCDYMPVLDKCVEQTLDRLLLLFREHGAAAHQCLVPMFAAVMLFGPKLKPSRDSAVTAAFRRLHRGLSDCVTGQPRASSVSFRSLAYLLNSCLHPADISPLCEFAARRLAEAPEAAPLEWLENVCFACARARHGDDPLYEAVSRHVLSQAALASPTVCLNLLWSFSRVQRLHLVGAALERRLLELGPGAFAGLRRPFLRRAVEALRPHLSAPALRVIAGHEHAPLTAAN</sequence>
<proteinExistence type="predicted"/>
<feature type="region of interest" description="Disordered" evidence="1">
    <location>
        <begin position="1"/>
        <end position="51"/>
    </location>
</feature>
<reference evidence="2 3" key="1">
    <citation type="submission" date="2021-06" db="EMBL/GenBank/DDBJ databases">
        <title>Genome sequence of Babesia caballi.</title>
        <authorList>
            <person name="Yamagishi J."/>
            <person name="Kidaka T."/>
            <person name="Ochi A."/>
        </authorList>
    </citation>
    <scope>NUCLEOTIDE SEQUENCE [LARGE SCALE GENOMIC DNA]</scope>
    <source>
        <strain evidence="2">USDA-D6B2</strain>
    </source>
</reference>
<dbReference type="Proteomes" id="UP001497744">
    <property type="component" value="Unassembled WGS sequence"/>
</dbReference>
<protein>
    <submittedName>
        <fullName evidence="2">Carbamoyl-phosphate synthetase</fullName>
    </submittedName>
</protein>
<organism evidence="2 3">
    <name type="scientific">Babesia caballi</name>
    <dbReference type="NCBI Taxonomy" id="5871"/>
    <lineage>
        <taxon>Eukaryota</taxon>
        <taxon>Sar</taxon>
        <taxon>Alveolata</taxon>
        <taxon>Apicomplexa</taxon>
        <taxon>Aconoidasida</taxon>
        <taxon>Piroplasmida</taxon>
        <taxon>Babesiidae</taxon>
        <taxon>Babesia</taxon>
    </lineage>
</organism>
<accession>A0AAV4LZ53</accession>